<evidence type="ECO:0000259" key="1">
    <source>
        <dbReference type="Pfam" id="PF00144"/>
    </source>
</evidence>
<dbReference type="Gene3D" id="3.40.710.10">
    <property type="entry name" value="DD-peptidase/beta-lactamase superfamily"/>
    <property type="match status" value="1"/>
</dbReference>
<dbReference type="HOGENOM" id="CLU_020027_11_2_5"/>
<dbReference type="EMBL" id="CP000390">
    <property type="protein sequence ID" value="ABG63686.1"/>
    <property type="molecule type" value="Genomic_DNA"/>
</dbReference>
<dbReference type="OrthoDB" id="9808046at2"/>
<dbReference type="SUPFAM" id="SSF56601">
    <property type="entry name" value="beta-lactamase/transpeptidase-like"/>
    <property type="match status" value="1"/>
</dbReference>
<dbReference type="Pfam" id="PF00144">
    <property type="entry name" value="Beta-lactamase"/>
    <property type="match status" value="1"/>
</dbReference>
<dbReference type="AlphaFoldDB" id="Q11FY9"/>
<proteinExistence type="predicted"/>
<accession>Q11FY9</accession>
<dbReference type="KEGG" id="mes:Meso_2298"/>
<dbReference type="eggNOG" id="COG1680">
    <property type="taxonomic scope" value="Bacteria"/>
</dbReference>
<organism evidence="2">
    <name type="scientific">Chelativorans sp. (strain BNC1)</name>
    <dbReference type="NCBI Taxonomy" id="266779"/>
    <lineage>
        <taxon>Bacteria</taxon>
        <taxon>Pseudomonadati</taxon>
        <taxon>Pseudomonadota</taxon>
        <taxon>Alphaproteobacteria</taxon>
        <taxon>Hyphomicrobiales</taxon>
        <taxon>Phyllobacteriaceae</taxon>
        <taxon>Chelativorans</taxon>
    </lineage>
</organism>
<dbReference type="InterPro" id="IPR012338">
    <property type="entry name" value="Beta-lactam/transpept-like"/>
</dbReference>
<protein>
    <submittedName>
        <fullName evidence="2">Beta-lactamase</fullName>
    </submittedName>
</protein>
<dbReference type="InterPro" id="IPR050789">
    <property type="entry name" value="Diverse_Enzym_Activities"/>
</dbReference>
<dbReference type="PANTHER" id="PTHR43283:SF3">
    <property type="entry name" value="BETA-LACTAMASE FAMILY PROTEIN (AFU_ORTHOLOGUE AFUA_5G07500)"/>
    <property type="match status" value="1"/>
</dbReference>
<evidence type="ECO:0000313" key="2">
    <source>
        <dbReference type="EMBL" id="ABG63686.1"/>
    </source>
</evidence>
<name>Q11FY9_CHESB</name>
<gene>
    <name evidence="2" type="ordered locus">Meso_2298</name>
</gene>
<dbReference type="InterPro" id="IPR001466">
    <property type="entry name" value="Beta-lactam-related"/>
</dbReference>
<sequence length="440" mass="48550" precursor="true">MKWAIPLMLVGAVAARSGEIESAQAQERPVDTHKLTAAAPEDVGFSPDRLSKIGAVLRSDIERGKLPGAVVLVARHGKIVYNEVFGVSDPEHGTAMRIDSIFRLYSMSKPITQVAAMMLVEDGKIGLEDPISKYLPEFENAKVGVERKNYEGGAKLDLVPVQRPITIHDLMRHTSGMPYGFSGGGPVRELWRDEIDSKVFVEDLTNAQWVSRMAKLPLTSQPGTEFDYGHSTDALAAVVEVVSGQTLLEFQRERIFKPLGMVDTDFYIRESSQQGRIAEPFPDDQELGDKLNMHDPRNVMKWESGGGGLASTAFDYARFLQMLLNRGHFEGHRYLGPLTVDLMTADHLGENIKPGNLPFLARSGYGYGLGFAVRLTKGISSVPGSVGDYEWGGIAGTYFWVDPAEDMFAIFLSAAPTQHEHYRKLIRTMVYSALVDRKGA</sequence>
<feature type="domain" description="Beta-lactamase-related" evidence="1">
    <location>
        <begin position="57"/>
        <end position="420"/>
    </location>
</feature>
<dbReference type="MEROPS" id="S12.950"/>
<dbReference type="PANTHER" id="PTHR43283">
    <property type="entry name" value="BETA-LACTAMASE-RELATED"/>
    <property type="match status" value="1"/>
</dbReference>
<dbReference type="STRING" id="266779.Meso_2298"/>
<reference evidence="2" key="1">
    <citation type="submission" date="2006-06" db="EMBL/GenBank/DDBJ databases">
        <title>Complete sequence of chromosome of Chelativorans sp. BNC1.</title>
        <authorList>
            <consortium name="US DOE Joint Genome Institute"/>
            <person name="Copeland A."/>
            <person name="Lucas S."/>
            <person name="Lapidus A."/>
            <person name="Barry K."/>
            <person name="Detter J.C."/>
            <person name="Glavina del Rio T."/>
            <person name="Hammon N."/>
            <person name="Israni S."/>
            <person name="Dalin E."/>
            <person name="Tice H."/>
            <person name="Pitluck S."/>
            <person name="Chertkov O."/>
            <person name="Brettin T."/>
            <person name="Bruce D."/>
            <person name="Han C."/>
            <person name="Tapia R."/>
            <person name="Gilna P."/>
            <person name="Schmutz J."/>
            <person name="Larimer F."/>
            <person name="Land M."/>
            <person name="Hauser L."/>
            <person name="Kyrpides N."/>
            <person name="Mikhailova N."/>
            <person name="Richardson P."/>
        </authorList>
    </citation>
    <scope>NUCLEOTIDE SEQUENCE</scope>
    <source>
        <strain evidence="2">BNC1</strain>
    </source>
</reference>